<dbReference type="OrthoDB" id="198652at2759"/>
<dbReference type="Gene3D" id="3.40.50.1000">
    <property type="entry name" value="HAD superfamily/HAD-like"/>
    <property type="match status" value="1"/>
</dbReference>
<reference evidence="1 2" key="1">
    <citation type="journal article" date="2008" name="PLoS Genet.">
        <title>Genomic islands in the pathogenic filamentous fungus Aspergillus fumigatus.</title>
        <authorList>
            <person name="Fedorova N.D."/>
            <person name="Khaldi N."/>
            <person name="Joardar V.S."/>
            <person name="Maiti R."/>
            <person name="Amedeo P."/>
            <person name="Anderson M.J."/>
            <person name="Crabtree J."/>
            <person name="Silva J.C."/>
            <person name="Badger J.H."/>
            <person name="Albarraq A."/>
            <person name="Angiuoli S."/>
            <person name="Bussey H."/>
            <person name="Bowyer P."/>
            <person name="Cotty P.J."/>
            <person name="Dyer P.S."/>
            <person name="Egan A."/>
            <person name="Galens K."/>
            <person name="Fraser-Liggett C.M."/>
            <person name="Haas B.J."/>
            <person name="Inman J.M."/>
            <person name="Kent R."/>
            <person name="Lemieux S."/>
            <person name="Malavazi I."/>
            <person name="Orvis J."/>
            <person name="Roemer T."/>
            <person name="Ronning C.M."/>
            <person name="Sundaram J.P."/>
            <person name="Sutton G."/>
            <person name="Turner G."/>
            <person name="Venter J.C."/>
            <person name="White O.R."/>
            <person name="Whitty B.R."/>
            <person name="Youngman P."/>
            <person name="Wolfe K.H."/>
            <person name="Goldman G.H."/>
            <person name="Wortman J.R."/>
            <person name="Jiang B."/>
            <person name="Denning D.W."/>
            <person name="Nierman W.C."/>
        </authorList>
    </citation>
    <scope>NUCLEOTIDE SEQUENCE [LARGE SCALE GENOMIC DNA]</scope>
    <source>
        <strain evidence="2">CBS 144.89 / FGSC A1163 / CEA10</strain>
    </source>
</reference>
<accession>B0Y6L2</accession>
<dbReference type="Proteomes" id="UP000001699">
    <property type="component" value="Unassembled WGS sequence"/>
</dbReference>
<sequence length="304" mass="34338">MASTPNTNLRGFNHAVQTLLRNPSQFLPHLTIPTFTHLPEQLGPHLHRQSPGEKPAAAAKSPTIRALVLDKDNTLCPPKTTAFPPQIIDKLSALRNSPTSPFNQSTAPDSILIVSNRAGSHPRFDAEVREIEERLSPLRIPVFRLPEGSEKKPFCGREVLDWFRERGVVTRADEIAVVGDRLGTDVLMAAMMGSWSVWCRDGVYEGVDPLKGRPNMNILERMEIWIEKYLREFRGLKAPLPRGWESQQNLVCRPRQPTSCLCSISLAKKVPRGWRDNWRGISQATKRIHAEMMNNDESKSKEQL</sequence>
<name>B0Y6L2_ASPFC</name>
<dbReference type="InterPro" id="IPR036412">
    <property type="entry name" value="HAD-like_sf"/>
</dbReference>
<dbReference type="AlphaFoldDB" id="B0Y6L2"/>
<evidence type="ECO:0008006" key="3">
    <source>
        <dbReference type="Google" id="ProtNLM"/>
    </source>
</evidence>
<proteinExistence type="predicted"/>
<protein>
    <recommendedName>
        <fullName evidence="3">Phosphatidylglycerophosphatase GEP4, mitochondrial</fullName>
    </recommendedName>
</protein>
<dbReference type="FunFam" id="3.40.50.1000:FF:000251">
    <property type="entry name" value="Phosphatidylglycerophosphatase GEP4, mitochondrial"/>
    <property type="match status" value="1"/>
</dbReference>
<evidence type="ECO:0000313" key="1">
    <source>
        <dbReference type="EMBL" id="EDP50397.1"/>
    </source>
</evidence>
<keyword evidence="2" id="KW-1185">Reference proteome</keyword>
<dbReference type="Pfam" id="PF09419">
    <property type="entry name" value="PGP_phosphatase"/>
    <property type="match status" value="1"/>
</dbReference>
<dbReference type="InterPro" id="IPR027706">
    <property type="entry name" value="PGP_Pase"/>
</dbReference>
<dbReference type="EMBL" id="DS499598">
    <property type="protein sequence ID" value="EDP50397.1"/>
    <property type="molecule type" value="Genomic_DNA"/>
</dbReference>
<organism evidence="1 2">
    <name type="scientific">Aspergillus fumigatus (strain CBS 144.89 / FGSC A1163 / CEA10)</name>
    <name type="common">Neosartorya fumigata</name>
    <dbReference type="NCBI Taxonomy" id="451804"/>
    <lineage>
        <taxon>Eukaryota</taxon>
        <taxon>Fungi</taxon>
        <taxon>Dikarya</taxon>
        <taxon>Ascomycota</taxon>
        <taxon>Pezizomycotina</taxon>
        <taxon>Eurotiomycetes</taxon>
        <taxon>Eurotiomycetidae</taxon>
        <taxon>Eurotiales</taxon>
        <taxon>Aspergillaceae</taxon>
        <taxon>Aspergillus</taxon>
        <taxon>Aspergillus subgen. Fumigati</taxon>
    </lineage>
</organism>
<dbReference type="SUPFAM" id="SSF56784">
    <property type="entry name" value="HAD-like"/>
    <property type="match status" value="1"/>
</dbReference>
<dbReference type="InterPro" id="IPR023214">
    <property type="entry name" value="HAD_sf"/>
</dbReference>
<dbReference type="VEuPathDB" id="FungiDB:AFUB_067350"/>
<evidence type="ECO:0000313" key="2">
    <source>
        <dbReference type="Proteomes" id="UP000001699"/>
    </source>
</evidence>
<dbReference type="HOGENOM" id="CLU_056221_3_0_1"/>
<dbReference type="PhylomeDB" id="B0Y6L2"/>
<gene>
    <name evidence="1" type="ORF">AFUB_067350</name>
</gene>
<dbReference type="GO" id="GO:0008962">
    <property type="term" value="F:phosphatidylglycerophosphatase activity"/>
    <property type="evidence" value="ECO:0007669"/>
    <property type="project" value="InterPro"/>
</dbReference>